<keyword evidence="2" id="KW-0732">Signal</keyword>
<feature type="region of interest" description="Disordered" evidence="1">
    <location>
        <begin position="55"/>
        <end position="90"/>
    </location>
</feature>
<reference evidence="3" key="1">
    <citation type="submission" date="2021-01" db="EMBL/GenBank/DDBJ databases">
        <title>Adiantum capillus-veneris genome.</title>
        <authorList>
            <person name="Fang Y."/>
            <person name="Liao Q."/>
        </authorList>
    </citation>
    <scope>NUCLEOTIDE SEQUENCE</scope>
    <source>
        <strain evidence="3">H3</strain>
        <tissue evidence="3">Leaf</tissue>
    </source>
</reference>
<evidence type="ECO:0000313" key="4">
    <source>
        <dbReference type="Proteomes" id="UP000886520"/>
    </source>
</evidence>
<organism evidence="3 4">
    <name type="scientific">Adiantum capillus-veneris</name>
    <name type="common">Maidenhair fern</name>
    <dbReference type="NCBI Taxonomy" id="13818"/>
    <lineage>
        <taxon>Eukaryota</taxon>
        <taxon>Viridiplantae</taxon>
        <taxon>Streptophyta</taxon>
        <taxon>Embryophyta</taxon>
        <taxon>Tracheophyta</taxon>
        <taxon>Polypodiopsida</taxon>
        <taxon>Polypodiidae</taxon>
        <taxon>Polypodiales</taxon>
        <taxon>Pteridineae</taxon>
        <taxon>Pteridaceae</taxon>
        <taxon>Vittarioideae</taxon>
        <taxon>Adiantum</taxon>
    </lineage>
</organism>
<dbReference type="AlphaFoldDB" id="A0A9D4ZI86"/>
<feature type="chain" id="PRO_5039161044" evidence="2">
    <location>
        <begin position="23"/>
        <end position="90"/>
    </location>
</feature>
<keyword evidence="4" id="KW-1185">Reference proteome</keyword>
<proteinExistence type="predicted"/>
<evidence type="ECO:0000313" key="3">
    <source>
        <dbReference type="EMBL" id="KAI5076434.1"/>
    </source>
</evidence>
<evidence type="ECO:0000256" key="2">
    <source>
        <dbReference type="SAM" id="SignalP"/>
    </source>
</evidence>
<evidence type="ECO:0000256" key="1">
    <source>
        <dbReference type="SAM" id="MobiDB-lite"/>
    </source>
</evidence>
<feature type="compositionally biased region" description="Low complexity" evidence="1">
    <location>
        <begin position="63"/>
        <end position="84"/>
    </location>
</feature>
<comment type="caution">
    <text evidence="3">The sequence shown here is derived from an EMBL/GenBank/DDBJ whole genome shotgun (WGS) entry which is preliminary data.</text>
</comment>
<dbReference type="Proteomes" id="UP000886520">
    <property type="component" value="Chromosome 8"/>
</dbReference>
<accession>A0A9D4ZI86</accession>
<dbReference type="EMBL" id="JABFUD020000008">
    <property type="protein sequence ID" value="KAI5076434.1"/>
    <property type="molecule type" value="Genomic_DNA"/>
</dbReference>
<protein>
    <submittedName>
        <fullName evidence="3">Uncharacterized protein</fullName>
    </submittedName>
</protein>
<sequence>MAIMIMVAVVCSSVILMEEAEASYSSRKVTPNEASTFVDGLPTWTDIHGLHHVGYAGGGGQEAHTASTSTSTGHGGASHAAGTARESPHD</sequence>
<feature type="signal peptide" evidence="2">
    <location>
        <begin position="1"/>
        <end position="22"/>
    </location>
</feature>
<name>A0A9D4ZI86_ADICA</name>
<gene>
    <name evidence="3" type="ORF">GOP47_0008499</name>
</gene>